<dbReference type="Proteomes" id="UP000279259">
    <property type="component" value="Unassembled WGS sequence"/>
</dbReference>
<evidence type="ECO:0000313" key="2">
    <source>
        <dbReference type="EMBL" id="RSH95855.1"/>
    </source>
</evidence>
<keyword evidence="3" id="KW-1185">Reference proteome</keyword>
<organism evidence="2 3">
    <name type="scientific">Saitozyma podzolica</name>
    <dbReference type="NCBI Taxonomy" id="1890683"/>
    <lineage>
        <taxon>Eukaryota</taxon>
        <taxon>Fungi</taxon>
        <taxon>Dikarya</taxon>
        <taxon>Basidiomycota</taxon>
        <taxon>Agaricomycotina</taxon>
        <taxon>Tremellomycetes</taxon>
        <taxon>Tremellales</taxon>
        <taxon>Trimorphomycetaceae</taxon>
        <taxon>Saitozyma</taxon>
    </lineage>
</organism>
<gene>
    <name evidence="2" type="ORF">EHS25_000948</name>
</gene>
<name>A0A427YXP7_9TREE</name>
<reference evidence="2 3" key="1">
    <citation type="submission" date="2018-11" db="EMBL/GenBank/DDBJ databases">
        <title>Genome sequence of Saitozyma podzolica DSM 27192.</title>
        <authorList>
            <person name="Aliyu H."/>
            <person name="Gorte O."/>
            <person name="Ochsenreither K."/>
        </authorList>
    </citation>
    <scope>NUCLEOTIDE SEQUENCE [LARGE SCALE GENOMIC DNA]</scope>
    <source>
        <strain evidence="2 3">DSM 27192</strain>
    </source>
</reference>
<protein>
    <submittedName>
        <fullName evidence="2">Uncharacterized protein</fullName>
    </submittedName>
</protein>
<sequence length="182" mass="19889">MMPPPQTSSRRYGRGAIPHASRKLPALQTSAYHRSRRTISRRRRRPQAGTSGGGNCQRPERPPPGSVGQQQEQPDSVDPPSDLQTIPTSSPRHLLSKPAVRATLQLPNCTAPRRPQSPAGYPVADPFVSSGPSSQNERPIICPAPYSSSHGYRYSAAQEDDEEFETRFATIQCAYEPTAATN</sequence>
<evidence type="ECO:0000256" key="1">
    <source>
        <dbReference type="SAM" id="MobiDB-lite"/>
    </source>
</evidence>
<feature type="compositionally biased region" description="Basic residues" evidence="1">
    <location>
        <begin position="33"/>
        <end position="46"/>
    </location>
</feature>
<evidence type="ECO:0000313" key="3">
    <source>
        <dbReference type="Proteomes" id="UP000279259"/>
    </source>
</evidence>
<dbReference type="AlphaFoldDB" id="A0A427YXP7"/>
<feature type="region of interest" description="Disordered" evidence="1">
    <location>
        <begin position="1"/>
        <end position="158"/>
    </location>
</feature>
<dbReference type="OrthoDB" id="10665922at2759"/>
<proteinExistence type="predicted"/>
<comment type="caution">
    <text evidence="2">The sequence shown here is derived from an EMBL/GenBank/DDBJ whole genome shotgun (WGS) entry which is preliminary data.</text>
</comment>
<dbReference type="EMBL" id="RSCD01000001">
    <property type="protein sequence ID" value="RSH95855.1"/>
    <property type="molecule type" value="Genomic_DNA"/>
</dbReference>
<feature type="compositionally biased region" description="Polar residues" evidence="1">
    <location>
        <begin position="82"/>
        <end position="91"/>
    </location>
</feature>
<accession>A0A427YXP7</accession>